<reference evidence="1 2" key="2">
    <citation type="journal article" date="2019" name="Int. J. Syst. Evol. Microbiol.">
        <title>Anaerobacillus isosaccharinicus sp. nov., an alkaliphilic bacterium which degrades isosaccharinic acid.</title>
        <authorList>
            <person name="Bassil N.M."/>
            <person name="Lloyd J.R."/>
        </authorList>
    </citation>
    <scope>NUCLEOTIDE SEQUENCE [LARGE SCALE GENOMIC DNA]</scope>
    <source>
        <strain evidence="1 2">NB2006</strain>
    </source>
</reference>
<keyword evidence="2" id="KW-1185">Reference proteome</keyword>
<name>A0AC62A4G0_9BACI</name>
<dbReference type="Proteomes" id="UP000180175">
    <property type="component" value="Chromosome"/>
</dbReference>
<evidence type="ECO:0000313" key="2">
    <source>
        <dbReference type="Proteomes" id="UP000180175"/>
    </source>
</evidence>
<reference evidence="1 2" key="1">
    <citation type="journal article" date="2017" name="Genome Announc.">
        <title>Draft Genome Sequences of Four Alkaliphilic Bacteria Belonging to the Anaerobacillus Genus.</title>
        <authorList>
            <person name="Bassil N.M."/>
            <person name="Lloyd J.R."/>
        </authorList>
    </citation>
    <scope>NUCLEOTIDE SEQUENCE [LARGE SCALE GENOMIC DNA]</scope>
    <source>
        <strain evidence="1 2">NB2006</strain>
    </source>
</reference>
<accession>A0AC62A4G0</accession>
<dbReference type="EMBL" id="CP063356">
    <property type="protein sequence ID" value="XRP48519.1"/>
    <property type="molecule type" value="Genomic_DNA"/>
</dbReference>
<evidence type="ECO:0000313" key="1">
    <source>
        <dbReference type="EMBL" id="XRP48519.1"/>
    </source>
</evidence>
<gene>
    <name evidence="1" type="ORF">AWH56_005315</name>
</gene>
<proteinExistence type="predicted"/>
<organism evidence="1 2">
    <name type="scientific">Anaerobacillus isosaccharinicus</name>
    <dbReference type="NCBI Taxonomy" id="1532552"/>
    <lineage>
        <taxon>Bacteria</taxon>
        <taxon>Bacillati</taxon>
        <taxon>Bacillota</taxon>
        <taxon>Bacilli</taxon>
        <taxon>Bacillales</taxon>
        <taxon>Bacillaceae</taxon>
        <taxon>Anaerobacillus</taxon>
    </lineage>
</organism>
<sequence>MANAFKKRSTKLNVARKLPPSYHTIPGQTFDIKNSEVINWLISQPDILNFIWNNIKTIW</sequence>
<protein>
    <submittedName>
        <fullName evidence="1">Uncharacterized protein</fullName>
    </submittedName>
</protein>